<organism evidence="2 3">
    <name type="scientific">Tegillarca granosa</name>
    <name type="common">Malaysian cockle</name>
    <name type="synonym">Anadara granosa</name>
    <dbReference type="NCBI Taxonomy" id="220873"/>
    <lineage>
        <taxon>Eukaryota</taxon>
        <taxon>Metazoa</taxon>
        <taxon>Spiralia</taxon>
        <taxon>Lophotrochozoa</taxon>
        <taxon>Mollusca</taxon>
        <taxon>Bivalvia</taxon>
        <taxon>Autobranchia</taxon>
        <taxon>Pteriomorphia</taxon>
        <taxon>Arcoida</taxon>
        <taxon>Arcoidea</taxon>
        <taxon>Arcidae</taxon>
        <taxon>Tegillarca</taxon>
    </lineage>
</organism>
<keyword evidence="3" id="KW-1185">Reference proteome</keyword>
<reference evidence="2 3" key="1">
    <citation type="submission" date="2022-12" db="EMBL/GenBank/DDBJ databases">
        <title>Chromosome-level genome of Tegillarca granosa.</title>
        <authorList>
            <person name="Kim J."/>
        </authorList>
    </citation>
    <scope>NUCLEOTIDE SEQUENCE [LARGE SCALE GENOMIC DNA]</scope>
    <source>
        <strain evidence="2">Teg-2019</strain>
        <tissue evidence="2">Adductor muscle</tissue>
    </source>
</reference>
<comment type="caution">
    <text evidence="2">The sequence shown here is derived from an EMBL/GenBank/DDBJ whole genome shotgun (WGS) entry which is preliminary data.</text>
</comment>
<protein>
    <submittedName>
        <fullName evidence="2">Uncharacterized protein</fullName>
    </submittedName>
</protein>
<evidence type="ECO:0000313" key="2">
    <source>
        <dbReference type="EMBL" id="KAJ8320510.1"/>
    </source>
</evidence>
<keyword evidence="1" id="KW-0812">Transmembrane</keyword>
<keyword evidence="1" id="KW-1133">Transmembrane helix</keyword>
<gene>
    <name evidence="2" type="ORF">KUTeg_002097</name>
</gene>
<feature type="transmembrane region" description="Helical" evidence="1">
    <location>
        <begin position="78"/>
        <end position="100"/>
    </location>
</feature>
<dbReference type="EMBL" id="JARBDR010000141">
    <property type="protein sequence ID" value="KAJ8320510.1"/>
    <property type="molecule type" value="Genomic_DNA"/>
</dbReference>
<name>A0ABQ9FTG1_TEGGR</name>
<sequence length="154" mass="17851">MPATLRPDNKERGYQTYDNIGFEGCQTIPNSNRDSIYEISEDYEGASKASNNCCEKCVVKIQSNISGFYKKKSSEFKLFLQVVLLILYFVYFGYALYYNFGDEESIRLLTCTSIGLFLIILKVSGQLITRRIKKTPECFTRIASNIRLRLFVRW</sequence>
<evidence type="ECO:0000313" key="3">
    <source>
        <dbReference type="Proteomes" id="UP001217089"/>
    </source>
</evidence>
<accession>A0ABQ9FTG1</accession>
<evidence type="ECO:0000256" key="1">
    <source>
        <dbReference type="SAM" id="Phobius"/>
    </source>
</evidence>
<proteinExistence type="predicted"/>
<keyword evidence="1" id="KW-0472">Membrane</keyword>
<dbReference type="Proteomes" id="UP001217089">
    <property type="component" value="Unassembled WGS sequence"/>
</dbReference>
<feature type="transmembrane region" description="Helical" evidence="1">
    <location>
        <begin position="106"/>
        <end position="124"/>
    </location>
</feature>